<evidence type="ECO:0000313" key="7">
    <source>
        <dbReference type="Proteomes" id="UP001479436"/>
    </source>
</evidence>
<organism evidence="6 7">
    <name type="scientific">Basidiobolus ranarum</name>
    <dbReference type="NCBI Taxonomy" id="34480"/>
    <lineage>
        <taxon>Eukaryota</taxon>
        <taxon>Fungi</taxon>
        <taxon>Fungi incertae sedis</taxon>
        <taxon>Zoopagomycota</taxon>
        <taxon>Entomophthoromycotina</taxon>
        <taxon>Basidiobolomycetes</taxon>
        <taxon>Basidiobolales</taxon>
        <taxon>Basidiobolaceae</taxon>
        <taxon>Basidiobolus</taxon>
    </lineage>
</organism>
<dbReference type="InterPro" id="IPR029058">
    <property type="entry name" value="AB_hydrolase_fold"/>
</dbReference>
<dbReference type="PANTHER" id="PTHR10272:SF14">
    <property type="entry name" value="PAF ACETYLHYDROLASE FAMILY PROTEIN"/>
    <property type="match status" value="1"/>
</dbReference>
<evidence type="ECO:0000256" key="5">
    <source>
        <dbReference type="SAM" id="SignalP"/>
    </source>
</evidence>
<dbReference type="SUPFAM" id="SSF53474">
    <property type="entry name" value="alpha/beta-Hydrolases"/>
    <property type="match status" value="1"/>
</dbReference>
<proteinExistence type="predicted"/>
<keyword evidence="4" id="KW-0443">Lipid metabolism</keyword>
<dbReference type="Gene3D" id="3.40.50.1820">
    <property type="entry name" value="alpha/beta hydrolase"/>
    <property type="match status" value="1"/>
</dbReference>
<name>A0ABR2WX11_9FUNG</name>
<dbReference type="EMBL" id="JASJQH010000201">
    <property type="protein sequence ID" value="KAK9766008.1"/>
    <property type="molecule type" value="Genomic_DNA"/>
</dbReference>
<evidence type="ECO:0000256" key="1">
    <source>
        <dbReference type="ARBA" id="ARBA00013201"/>
    </source>
</evidence>
<dbReference type="Pfam" id="PF03403">
    <property type="entry name" value="PAF-AH_p_II"/>
    <property type="match status" value="2"/>
</dbReference>
<feature type="signal peptide" evidence="5">
    <location>
        <begin position="1"/>
        <end position="22"/>
    </location>
</feature>
<reference evidence="6 7" key="1">
    <citation type="submission" date="2023-04" db="EMBL/GenBank/DDBJ databases">
        <title>Genome of Basidiobolus ranarum AG-B5.</title>
        <authorList>
            <person name="Stajich J.E."/>
            <person name="Carter-House D."/>
            <person name="Gryganskyi A."/>
        </authorList>
    </citation>
    <scope>NUCLEOTIDE SEQUENCE [LARGE SCALE GENOMIC DNA]</scope>
    <source>
        <strain evidence="6 7">AG-B5</strain>
    </source>
</reference>
<dbReference type="PANTHER" id="PTHR10272">
    <property type="entry name" value="PLATELET-ACTIVATING FACTOR ACETYLHYDROLASE"/>
    <property type="match status" value="1"/>
</dbReference>
<sequence length="371" mass="41423">MMIIKSFTVVALLTASITFVSAKLSLPDATGKFKVGTINIMLVDHKRIDPYAPGSQKRALMIQIFYPAKNTNNYPISPYVPELTGQYMNKLFRLPNSTLQALQTHIHLGAPIAQSDSPIVLFSPGLGTSRYLHTSLLTDIASRGYLVVSIDHPYDAHVVEFPDGKLITGVIGRDWTVEQITQAASVRSQDVSFVLDQLNTFKITKHIPALRKKLDVRRVAMFGHSLGGATAATAMLNDTRIIAGANLDGSFWGPVVDKGLDRPFLIMGLTQHNRSNDASWEKFWPNLRSWRLQLQLANSGHLTYSDMPIWTDLLNLRDSEQEPAIGTINGLRSLVIQRTYISAFLDRIFGYSNDPILQRPDSRFPEITFEI</sequence>
<dbReference type="EC" id="3.1.1.47" evidence="1"/>
<feature type="chain" id="PRO_5045363841" description="1-alkyl-2-acetylglycerophosphocholine esterase" evidence="5">
    <location>
        <begin position="23"/>
        <end position="371"/>
    </location>
</feature>
<evidence type="ECO:0000313" key="6">
    <source>
        <dbReference type="EMBL" id="KAK9766008.1"/>
    </source>
</evidence>
<evidence type="ECO:0000256" key="2">
    <source>
        <dbReference type="ARBA" id="ARBA00022801"/>
    </source>
</evidence>
<evidence type="ECO:0000256" key="3">
    <source>
        <dbReference type="ARBA" id="ARBA00022963"/>
    </source>
</evidence>
<dbReference type="Proteomes" id="UP001479436">
    <property type="component" value="Unassembled WGS sequence"/>
</dbReference>
<gene>
    <name evidence="6" type="ORF">K7432_005239</name>
</gene>
<keyword evidence="7" id="KW-1185">Reference proteome</keyword>
<keyword evidence="3" id="KW-0442">Lipid degradation</keyword>
<comment type="caution">
    <text evidence="6">The sequence shown here is derived from an EMBL/GenBank/DDBJ whole genome shotgun (WGS) entry which is preliminary data.</text>
</comment>
<protein>
    <recommendedName>
        <fullName evidence="1">1-alkyl-2-acetylglycerophosphocholine esterase</fullName>
        <ecNumber evidence="1">3.1.1.47</ecNumber>
    </recommendedName>
</protein>
<keyword evidence="5" id="KW-0732">Signal</keyword>
<accession>A0ABR2WX11</accession>
<evidence type="ECO:0000256" key="4">
    <source>
        <dbReference type="ARBA" id="ARBA00023098"/>
    </source>
</evidence>
<keyword evidence="2" id="KW-0378">Hydrolase</keyword>